<evidence type="ECO:0000313" key="4">
    <source>
        <dbReference type="EMBL" id="QHU07184.1"/>
    </source>
</evidence>
<dbReference type="SUPFAM" id="SSF52283">
    <property type="entry name" value="Formate/glycerate dehydrogenase catalytic domain-like"/>
    <property type="match status" value="1"/>
</dbReference>
<dbReference type="Pfam" id="PF01262">
    <property type="entry name" value="AlaDh_PNT_C"/>
    <property type="match status" value="1"/>
</dbReference>
<name>A0A6C0JU13_9ZZZZ</name>
<feature type="domain" description="Alanine dehydrogenase/pyridine nucleotide transhydrogenase N-terminal" evidence="3">
    <location>
        <begin position="6"/>
        <end position="137"/>
    </location>
</feature>
<feature type="domain" description="Alanine dehydrogenase/pyridine nucleotide transhydrogenase NAD(H)-binding" evidence="2">
    <location>
        <begin position="145"/>
        <end position="283"/>
    </location>
</feature>
<dbReference type="InterPro" id="IPR036291">
    <property type="entry name" value="NAD(P)-bd_dom_sf"/>
</dbReference>
<dbReference type="PANTHER" id="PTHR42795:SF1">
    <property type="entry name" value="ALANINE DEHYDROGENASE"/>
    <property type="match status" value="1"/>
</dbReference>
<dbReference type="InterPro" id="IPR007886">
    <property type="entry name" value="AlaDH/PNT_N"/>
</dbReference>
<dbReference type="GO" id="GO:0000286">
    <property type="term" value="F:alanine dehydrogenase activity"/>
    <property type="evidence" value="ECO:0007669"/>
    <property type="project" value="TreeGrafter"/>
</dbReference>
<evidence type="ECO:0000259" key="2">
    <source>
        <dbReference type="SMART" id="SM01002"/>
    </source>
</evidence>
<protein>
    <submittedName>
        <fullName evidence="4">Uncharacterized protein</fullName>
    </submittedName>
</protein>
<dbReference type="AlphaFoldDB" id="A0A6C0JU13"/>
<dbReference type="SUPFAM" id="SSF51735">
    <property type="entry name" value="NAD(P)-binding Rossmann-fold domains"/>
    <property type="match status" value="1"/>
</dbReference>
<dbReference type="SMART" id="SM01003">
    <property type="entry name" value="AlaDh_PNT_N"/>
    <property type="match status" value="1"/>
</dbReference>
<sequence length="342" mass="38764">MFYSIGIPKEIKQNEKRVSIIPKDIEKFTKIAKVYVEYDAGLNSTYTDSEYEKAGAILCNKSELFSNANLIIKVKEPQKEEFNFIKENHIILTFFHFGGNPDLIKAMINSKAMCIPYEIIQDKNKNNIILSPMSKLAGENSVIEADKFFKNNLTNIITIIGVGNVGNAALNKALELGYKNINLIDNNYKKLEMMDEFNKNINIFEMNTENLKYLLKKSNIIIGSIYVSGKETYKLINDDLLNLMPNNSLFIDVSIDQGGMTRQSKPTTYDNPIIKFNNVNLFCVANIPSIDGKKASDILSKLVSPYIKKILETTERNQIKEIEGLDNAITIDNGILLKKFKD</sequence>
<dbReference type="Pfam" id="PF05222">
    <property type="entry name" value="AlaDh_PNT_N"/>
    <property type="match status" value="1"/>
</dbReference>
<dbReference type="PANTHER" id="PTHR42795">
    <property type="entry name" value="ALANINE DEHYDROGENASE"/>
    <property type="match status" value="1"/>
</dbReference>
<dbReference type="GO" id="GO:0006524">
    <property type="term" value="P:alanine catabolic process"/>
    <property type="evidence" value="ECO:0007669"/>
    <property type="project" value="TreeGrafter"/>
</dbReference>
<keyword evidence="1" id="KW-0560">Oxidoreductase</keyword>
<dbReference type="SMART" id="SM01002">
    <property type="entry name" value="AlaDh_PNT_C"/>
    <property type="match status" value="1"/>
</dbReference>
<reference evidence="4" key="1">
    <citation type="journal article" date="2020" name="Nature">
        <title>Giant virus diversity and host interactions through global metagenomics.</title>
        <authorList>
            <person name="Schulz F."/>
            <person name="Roux S."/>
            <person name="Paez-Espino D."/>
            <person name="Jungbluth S."/>
            <person name="Walsh D.A."/>
            <person name="Denef V.J."/>
            <person name="McMahon K.D."/>
            <person name="Konstantinidis K.T."/>
            <person name="Eloe-Fadrosh E.A."/>
            <person name="Kyrpides N.C."/>
            <person name="Woyke T."/>
        </authorList>
    </citation>
    <scope>NUCLEOTIDE SEQUENCE</scope>
    <source>
        <strain evidence="4">GVMAG-S-1040241-154</strain>
    </source>
</reference>
<dbReference type="EMBL" id="MN740684">
    <property type="protein sequence ID" value="QHU07184.1"/>
    <property type="molecule type" value="Genomic_DNA"/>
</dbReference>
<evidence type="ECO:0000256" key="1">
    <source>
        <dbReference type="ARBA" id="ARBA00023002"/>
    </source>
</evidence>
<dbReference type="GO" id="GO:0005886">
    <property type="term" value="C:plasma membrane"/>
    <property type="evidence" value="ECO:0007669"/>
    <property type="project" value="TreeGrafter"/>
</dbReference>
<dbReference type="Gene3D" id="3.40.50.720">
    <property type="entry name" value="NAD(P)-binding Rossmann-like Domain"/>
    <property type="match status" value="2"/>
</dbReference>
<organism evidence="4">
    <name type="scientific">viral metagenome</name>
    <dbReference type="NCBI Taxonomy" id="1070528"/>
    <lineage>
        <taxon>unclassified sequences</taxon>
        <taxon>metagenomes</taxon>
        <taxon>organismal metagenomes</taxon>
    </lineage>
</organism>
<evidence type="ECO:0000259" key="3">
    <source>
        <dbReference type="SMART" id="SM01003"/>
    </source>
</evidence>
<proteinExistence type="predicted"/>
<accession>A0A6C0JU13</accession>
<dbReference type="InterPro" id="IPR007698">
    <property type="entry name" value="AlaDH/PNT_NAD(H)-bd"/>
</dbReference>